<dbReference type="PROSITE" id="PS51257">
    <property type="entry name" value="PROKAR_LIPOPROTEIN"/>
    <property type="match status" value="1"/>
</dbReference>
<dbReference type="HOGENOM" id="CLU_1282494_0_0_4"/>
<reference evidence="2 3" key="2">
    <citation type="submission" date="2011-10" db="EMBL/GenBank/DDBJ databases">
        <title>The Genome Sequence of Simonsiella muelleri ATCC 29453.</title>
        <authorList>
            <consortium name="The Broad Institute Genome Sequencing Platform"/>
            <consortium name="The Broad Institute Genome Sequencing Center for Infectious Disease"/>
            <person name="Earl A."/>
            <person name="Ward D."/>
            <person name="Feldgarden M."/>
            <person name="Gevers D."/>
            <person name="Izard J."/>
            <person name="Baranova O.V."/>
            <person name="Blanton J.M."/>
            <person name="Tanner A.C."/>
            <person name="Dewhirst F."/>
            <person name="Young S.K."/>
            <person name="Zeng Q."/>
            <person name="Gargeya S."/>
            <person name="Fitzgerald M."/>
            <person name="Haas B."/>
            <person name="Abouelleil A."/>
            <person name="Alvarado L."/>
            <person name="Arachchi H.M."/>
            <person name="Berlin A."/>
            <person name="Brown A."/>
            <person name="Chapman S.B."/>
            <person name="Chen Z."/>
            <person name="Dunbar C."/>
            <person name="Freedman E."/>
            <person name="Gearin G."/>
            <person name="Goldberg J."/>
            <person name="Griggs A."/>
            <person name="Gujja S."/>
            <person name="Heiman D."/>
            <person name="Howarth C."/>
            <person name="Larson L."/>
            <person name="Lui A."/>
            <person name="MacDonald P.J.P."/>
            <person name="Montmayeur A."/>
            <person name="Murphy C."/>
            <person name="Neiman D."/>
            <person name="Pearson M."/>
            <person name="Priest M."/>
            <person name="Roberts A."/>
            <person name="Saif S."/>
            <person name="Shea T."/>
            <person name="Shenoy N."/>
            <person name="Sisk P."/>
            <person name="Stolte C."/>
            <person name="Sykes S."/>
            <person name="Wortman J."/>
            <person name="Nusbaum C."/>
            <person name="Birren B."/>
        </authorList>
    </citation>
    <scope>NUCLEOTIDE SEQUENCE [LARGE SCALE GENOMIC DNA]</scope>
    <source>
        <strain evidence="2 3">ATCC 29453</strain>
    </source>
</reference>
<feature type="signal peptide" evidence="1">
    <location>
        <begin position="1"/>
        <end position="19"/>
    </location>
</feature>
<evidence type="ECO:0000256" key="1">
    <source>
        <dbReference type="SAM" id="SignalP"/>
    </source>
</evidence>
<accession>V9H5Q9</accession>
<protein>
    <recommendedName>
        <fullName evidence="4">Lipoprotein</fullName>
    </recommendedName>
</protein>
<reference evidence="2 3" key="1">
    <citation type="submission" date="2010-03" db="EMBL/GenBank/DDBJ databases">
        <authorList>
            <consortium name="The Broad Institute Genome Sequencing Platform"/>
            <person name="Ward D."/>
            <person name="Earl A."/>
            <person name="Feldgarden M."/>
            <person name="Gevers D."/>
            <person name="Young S."/>
            <person name="Zeng Q."/>
            <person name="Koehrsen M."/>
            <person name="Alvarado L."/>
            <person name="Berlin A.M."/>
            <person name="Borenstein D."/>
            <person name="Chapman S.B."/>
            <person name="Chen Z."/>
            <person name="Engels R."/>
            <person name="Freedman E."/>
            <person name="Gellesch M."/>
            <person name="Goldberg J."/>
            <person name="Griggs A."/>
            <person name="Gujja S."/>
            <person name="Heilman E.R."/>
            <person name="Heiman D.I."/>
            <person name="Hepburn T.A."/>
            <person name="Howarth C."/>
            <person name="Jen D."/>
            <person name="Larson L."/>
            <person name="Mehta T."/>
            <person name="Park D."/>
            <person name="Pearson M."/>
            <person name="Richards J."/>
            <person name="Roberts A."/>
            <person name="Saif S."/>
            <person name="Shea T.D."/>
            <person name="Shenoy N."/>
            <person name="Sisk P."/>
            <person name="Stolte C."/>
            <person name="Sykes S.N."/>
            <person name="Walk T."/>
            <person name="White J."/>
            <person name="Yandava C."/>
            <person name="Izard J."/>
            <person name="Baranova O.V."/>
            <person name="Blanton J.M."/>
            <person name="Tanner A.C."/>
            <person name="Dewhirst F."/>
            <person name="Haas B."/>
            <person name="Nusbaum C."/>
            <person name="Birren B."/>
        </authorList>
    </citation>
    <scope>NUCLEOTIDE SEQUENCE [LARGE SCALE GENOMIC DNA]</scope>
    <source>
        <strain evidence="2 3">ATCC 29453</strain>
    </source>
</reference>
<dbReference type="EMBL" id="ADCY02000043">
    <property type="protein sequence ID" value="EFG30605.1"/>
    <property type="molecule type" value="Genomic_DNA"/>
</dbReference>
<feature type="chain" id="PRO_5030178882" description="Lipoprotein" evidence="1">
    <location>
        <begin position="20"/>
        <end position="215"/>
    </location>
</feature>
<evidence type="ECO:0000313" key="2">
    <source>
        <dbReference type="EMBL" id="EFG30605.1"/>
    </source>
</evidence>
<dbReference type="RefSeq" id="WP_002642341.1">
    <property type="nucleotide sequence ID" value="NZ_CP019448.1"/>
</dbReference>
<dbReference type="STRING" id="641147.HMPREF9021_01575"/>
<keyword evidence="3" id="KW-1185">Reference proteome</keyword>
<evidence type="ECO:0000313" key="3">
    <source>
        <dbReference type="Proteomes" id="UP000017813"/>
    </source>
</evidence>
<dbReference type="KEGG" id="smur:BWP33_11470"/>
<sequence>MKYLLNSIIIFIISMSLLACNNKDKAVPQVQEEVYDFRNEKYQDFYSRFMREVEKKDKGSINPNDGFEKSFDYQKIKQVLDIEHPNQSILFKLNIYRLDPNSRYVGMLGKYQNKEDILAHLQQQQINFKYQECSLEKQVDGLYCLDTKQLIYYYLPNNSKNKIKNINQSIYVYCNLNCRILDYPTYPYNVKISIHFSNPQDFFYIINYVEKYFLK</sequence>
<dbReference type="OrthoDB" id="10007360at2"/>
<name>V9H5Q9_9NEIS</name>
<evidence type="ECO:0008006" key="4">
    <source>
        <dbReference type="Google" id="ProtNLM"/>
    </source>
</evidence>
<comment type="caution">
    <text evidence="2">The sequence shown here is derived from an EMBL/GenBank/DDBJ whole genome shotgun (WGS) entry which is preliminary data.</text>
</comment>
<dbReference type="AlphaFoldDB" id="V9H5Q9"/>
<dbReference type="Proteomes" id="UP000017813">
    <property type="component" value="Unassembled WGS sequence"/>
</dbReference>
<proteinExistence type="predicted"/>
<gene>
    <name evidence="2" type="ORF">HMPREF9021_01575</name>
</gene>
<keyword evidence="1" id="KW-0732">Signal</keyword>
<organism evidence="2 3">
    <name type="scientific">Simonsiella muelleri ATCC 29453</name>
    <dbReference type="NCBI Taxonomy" id="641147"/>
    <lineage>
        <taxon>Bacteria</taxon>
        <taxon>Pseudomonadati</taxon>
        <taxon>Pseudomonadota</taxon>
        <taxon>Betaproteobacteria</taxon>
        <taxon>Neisseriales</taxon>
        <taxon>Neisseriaceae</taxon>
        <taxon>Simonsiella</taxon>
    </lineage>
</organism>